<feature type="compositionally biased region" description="Polar residues" evidence="1">
    <location>
        <begin position="145"/>
        <end position="163"/>
    </location>
</feature>
<feature type="region of interest" description="Disordered" evidence="1">
    <location>
        <begin position="197"/>
        <end position="228"/>
    </location>
</feature>
<feature type="region of interest" description="Disordered" evidence="1">
    <location>
        <begin position="16"/>
        <end position="46"/>
    </location>
</feature>
<feature type="compositionally biased region" description="Polar residues" evidence="1">
    <location>
        <begin position="128"/>
        <end position="137"/>
    </location>
</feature>
<accession>A0AAD7AQW7</accession>
<feature type="compositionally biased region" description="Low complexity" evidence="1">
    <location>
        <begin position="67"/>
        <end position="83"/>
    </location>
</feature>
<evidence type="ECO:0000313" key="4">
    <source>
        <dbReference type="Proteomes" id="UP001218218"/>
    </source>
</evidence>
<keyword evidence="2" id="KW-0472">Membrane</keyword>
<sequence>MEYRASSSFAADALLRRRSSRVHSQHHDDHDHDQGAEDEPTTFESDLQRTYTVVLVRQPSPSPLSPALPLFSSSPAPSSFSALDNDEPERSFSLTSQATRPDGFQHAESEVSLRSTSPHLATPKRANSETSFSSSTAPAIPAVTPPNSIQRRGSEASLLSATAPSPPLTPDFPKPLRFLSFFPRGLSLFSSRPRPLSFRASSSGTESEAQFTSPEMSRSSVRSNSSVGSSDSGCNLIDSGHHALIKSIGATNKFTHKWPRPRSLRAYRTDNGTDASLGLLEDGLGIYAAERWTGFKWALLVSVCTVFVYGVVSLVSAIMTWFRTWDHADVMYVANNDILTLITLAGSLLVFTSLVGLSSMLLNSRALLARATFSLDSKLNLSWSQYYTPLGRLLIQDSLRCCGFYGPLHKATPQQTVLSSRGVVWETVFSLVPLHLLNVLVSLLCANHVTERFGRGVTPKEYRLTDVDVQAVAEMITRRMGLGVSPSEDQLSTGGVAEPEEMDSEDSVPLLSHEGHQY</sequence>
<organism evidence="3 4">
    <name type="scientific">Mycena albidolilacea</name>
    <dbReference type="NCBI Taxonomy" id="1033008"/>
    <lineage>
        <taxon>Eukaryota</taxon>
        <taxon>Fungi</taxon>
        <taxon>Dikarya</taxon>
        <taxon>Basidiomycota</taxon>
        <taxon>Agaricomycotina</taxon>
        <taxon>Agaricomycetes</taxon>
        <taxon>Agaricomycetidae</taxon>
        <taxon>Agaricales</taxon>
        <taxon>Marasmiineae</taxon>
        <taxon>Mycenaceae</taxon>
        <taxon>Mycena</taxon>
    </lineage>
</organism>
<gene>
    <name evidence="3" type="ORF">DFH08DRAFT_1071839</name>
</gene>
<feature type="transmembrane region" description="Helical" evidence="2">
    <location>
        <begin position="297"/>
        <end position="318"/>
    </location>
</feature>
<protein>
    <submittedName>
        <fullName evidence="3">Tetraspanin Tsp2 family</fullName>
    </submittedName>
</protein>
<dbReference type="Proteomes" id="UP001218218">
    <property type="component" value="Unassembled WGS sequence"/>
</dbReference>
<keyword evidence="2" id="KW-1133">Transmembrane helix</keyword>
<proteinExistence type="predicted"/>
<evidence type="ECO:0000256" key="1">
    <source>
        <dbReference type="SAM" id="MobiDB-lite"/>
    </source>
</evidence>
<feature type="compositionally biased region" description="Low complexity" evidence="1">
    <location>
        <begin position="217"/>
        <end position="228"/>
    </location>
</feature>
<comment type="caution">
    <text evidence="3">The sequence shown here is derived from an EMBL/GenBank/DDBJ whole genome shotgun (WGS) entry which is preliminary data.</text>
</comment>
<reference evidence="3" key="1">
    <citation type="submission" date="2023-03" db="EMBL/GenBank/DDBJ databases">
        <title>Massive genome expansion in bonnet fungi (Mycena s.s.) driven by repeated elements and novel gene families across ecological guilds.</title>
        <authorList>
            <consortium name="Lawrence Berkeley National Laboratory"/>
            <person name="Harder C.B."/>
            <person name="Miyauchi S."/>
            <person name="Viragh M."/>
            <person name="Kuo A."/>
            <person name="Thoen E."/>
            <person name="Andreopoulos B."/>
            <person name="Lu D."/>
            <person name="Skrede I."/>
            <person name="Drula E."/>
            <person name="Henrissat B."/>
            <person name="Morin E."/>
            <person name="Kohler A."/>
            <person name="Barry K."/>
            <person name="LaButti K."/>
            <person name="Morin E."/>
            <person name="Salamov A."/>
            <person name="Lipzen A."/>
            <person name="Mereny Z."/>
            <person name="Hegedus B."/>
            <person name="Baldrian P."/>
            <person name="Stursova M."/>
            <person name="Weitz H."/>
            <person name="Taylor A."/>
            <person name="Grigoriev I.V."/>
            <person name="Nagy L.G."/>
            <person name="Martin F."/>
            <person name="Kauserud H."/>
        </authorList>
    </citation>
    <scope>NUCLEOTIDE SEQUENCE</scope>
    <source>
        <strain evidence="3">CBHHK002</strain>
    </source>
</reference>
<evidence type="ECO:0000256" key="2">
    <source>
        <dbReference type="SAM" id="Phobius"/>
    </source>
</evidence>
<feature type="region of interest" description="Disordered" evidence="1">
    <location>
        <begin position="484"/>
        <end position="518"/>
    </location>
</feature>
<dbReference type="EMBL" id="JARIHO010000002">
    <property type="protein sequence ID" value="KAJ7366300.1"/>
    <property type="molecule type" value="Genomic_DNA"/>
</dbReference>
<keyword evidence="2" id="KW-0812">Transmembrane</keyword>
<evidence type="ECO:0000313" key="3">
    <source>
        <dbReference type="EMBL" id="KAJ7366300.1"/>
    </source>
</evidence>
<feature type="compositionally biased region" description="Polar residues" evidence="1">
    <location>
        <begin position="204"/>
        <end position="216"/>
    </location>
</feature>
<name>A0AAD7AQW7_9AGAR</name>
<feature type="region of interest" description="Disordered" evidence="1">
    <location>
        <begin position="62"/>
        <end position="169"/>
    </location>
</feature>
<feature type="transmembrane region" description="Helical" evidence="2">
    <location>
        <begin position="338"/>
        <end position="362"/>
    </location>
</feature>
<feature type="compositionally biased region" description="Basic and acidic residues" evidence="1">
    <location>
        <begin position="25"/>
        <end position="35"/>
    </location>
</feature>
<keyword evidence="4" id="KW-1185">Reference proteome</keyword>
<dbReference type="AlphaFoldDB" id="A0AAD7AQW7"/>